<accession>A0AAV7IRF5</accession>
<organism evidence="6 7">
    <name type="scientific">Cotesia glomerata</name>
    <name type="common">Lepidopteran parasitic wasp</name>
    <name type="synonym">Apanteles glomeratus</name>
    <dbReference type="NCBI Taxonomy" id="32391"/>
    <lineage>
        <taxon>Eukaryota</taxon>
        <taxon>Metazoa</taxon>
        <taxon>Ecdysozoa</taxon>
        <taxon>Arthropoda</taxon>
        <taxon>Hexapoda</taxon>
        <taxon>Insecta</taxon>
        <taxon>Pterygota</taxon>
        <taxon>Neoptera</taxon>
        <taxon>Endopterygota</taxon>
        <taxon>Hymenoptera</taxon>
        <taxon>Apocrita</taxon>
        <taxon>Ichneumonoidea</taxon>
        <taxon>Braconidae</taxon>
        <taxon>Microgastrinae</taxon>
        <taxon>Cotesia</taxon>
    </lineage>
</organism>
<name>A0AAV7IRF5_COTGL</name>
<dbReference type="InterPro" id="IPR018244">
    <property type="entry name" value="Allrgn_V5/Tpx1_CS"/>
</dbReference>
<dbReference type="EMBL" id="JAHXZJ010000747">
    <property type="protein sequence ID" value="KAH0558030.1"/>
    <property type="molecule type" value="Genomic_DNA"/>
</dbReference>
<dbReference type="GO" id="GO:0005576">
    <property type="term" value="C:extracellular region"/>
    <property type="evidence" value="ECO:0007669"/>
    <property type="project" value="UniProtKB-SubCell"/>
</dbReference>
<dbReference type="InterPro" id="IPR001283">
    <property type="entry name" value="CRISP-related"/>
</dbReference>
<evidence type="ECO:0000313" key="7">
    <source>
        <dbReference type="Proteomes" id="UP000826195"/>
    </source>
</evidence>
<evidence type="ECO:0000259" key="5">
    <source>
        <dbReference type="SMART" id="SM00198"/>
    </source>
</evidence>
<dbReference type="InterPro" id="IPR014044">
    <property type="entry name" value="CAP_dom"/>
</dbReference>
<dbReference type="PRINTS" id="PR00837">
    <property type="entry name" value="V5TPXLIKE"/>
</dbReference>
<keyword evidence="4" id="KW-0732">Signal</keyword>
<protein>
    <recommendedName>
        <fullName evidence="5">SCP domain-containing protein</fullName>
    </recommendedName>
</protein>
<comment type="subcellular location">
    <subcellularLocation>
        <location evidence="1">Secreted</location>
    </subcellularLocation>
</comment>
<dbReference type="SUPFAM" id="SSF55797">
    <property type="entry name" value="PR-1-like"/>
    <property type="match status" value="1"/>
</dbReference>
<reference evidence="6 7" key="1">
    <citation type="journal article" date="2021" name="J. Hered.">
        <title>A chromosome-level genome assembly of the parasitoid wasp, Cotesia glomerata (Hymenoptera: Braconidae).</title>
        <authorList>
            <person name="Pinto B.J."/>
            <person name="Weis J.J."/>
            <person name="Gamble T."/>
            <person name="Ode P.J."/>
            <person name="Paul R."/>
            <person name="Zaspel J.M."/>
        </authorList>
    </citation>
    <scope>NUCLEOTIDE SEQUENCE [LARGE SCALE GENOMIC DNA]</scope>
    <source>
        <strain evidence="6">CgM1</strain>
    </source>
</reference>
<proteinExistence type="predicted"/>
<dbReference type="Proteomes" id="UP000826195">
    <property type="component" value="Unassembled WGS sequence"/>
</dbReference>
<feature type="signal peptide" evidence="4">
    <location>
        <begin position="1"/>
        <end position="17"/>
    </location>
</feature>
<dbReference type="CDD" id="cd05380">
    <property type="entry name" value="CAP_euk"/>
    <property type="match status" value="1"/>
</dbReference>
<evidence type="ECO:0000256" key="2">
    <source>
        <dbReference type="ARBA" id="ARBA00022525"/>
    </source>
</evidence>
<evidence type="ECO:0000313" key="6">
    <source>
        <dbReference type="EMBL" id="KAH0558030.1"/>
    </source>
</evidence>
<dbReference type="PROSITE" id="PS01009">
    <property type="entry name" value="CRISP_1"/>
    <property type="match status" value="1"/>
</dbReference>
<dbReference type="InterPro" id="IPR002413">
    <property type="entry name" value="V5_allergen-like"/>
</dbReference>
<gene>
    <name evidence="6" type="ORF">KQX54_013946</name>
</gene>
<dbReference type="SMART" id="SM00198">
    <property type="entry name" value="SCP"/>
    <property type="match status" value="1"/>
</dbReference>
<feature type="domain" description="SCP" evidence="5">
    <location>
        <begin position="55"/>
        <end position="209"/>
    </location>
</feature>
<evidence type="ECO:0000256" key="3">
    <source>
        <dbReference type="ARBA" id="ARBA00023157"/>
    </source>
</evidence>
<evidence type="ECO:0000256" key="4">
    <source>
        <dbReference type="SAM" id="SignalP"/>
    </source>
</evidence>
<dbReference type="Gene3D" id="3.40.33.10">
    <property type="entry name" value="CAP"/>
    <property type="match status" value="1"/>
</dbReference>
<feature type="chain" id="PRO_5043843458" description="SCP domain-containing protein" evidence="4">
    <location>
        <begin position="18"/>
        <end position="216"/>
    </location>
</feature>
<dbReference type="PRINTS" id="PR00838">
    <property type="entry name" value="V5ALLERGEN"/>
</dbReference>
<dbReference type="Pfam" id="PF00188">
    <property type="entry name" value="CAP"/>
    <property type="match status" value="1"/>
</dbReference>
<dbReference type="PANTHER" id="PTHR10334">
    <property type="entry name" value="CYSTEINE-RICH SECRETORY PROTEIN-RELATED"/>
    <property type="match status" value="1"/>
</dbReference>
<sequence length="216" mass="24534">MTINVFLIFTVVLSTSAQKCYPSGCNGEQNTLCKYPSTDPSPNCGQVESTTLTQEEKDEILKAHNDRRAWVANGEVDGQPAGIIPPLQWDEELAELARRWALQCEIGHDKCRYVDRFSVGQNMMWRAEGSGYNQNLTDMTDGWFSEHVNFDGSGVGKFVWQDEPQIGHYTQLIWGATTYVGCGVLRYYKDNWYNTYFLCDYGPHGNVIGWPVYETT</sequence>
<keyword evidence="3" id="KW-1015">Disulfide bond</keyword>
<dbReference type="AlphaFoldDB" id="A0AAV7IRF5"/>
<keyword evidence="7" id="KW-1185">Reference proteome</keyword>
<comment type="caution">
    <text evidence="6">The sequence shown here is derived from an EMBL/GenBank/DDBJ whole genome shotgun (WGS) entry which is preliminary data.</text>
</comment>
<evidence type="ECO:0000256" key="1">
    <source>
        <dbReference type="ARBA" id="ARBA00004613"/>
    </source>
</evidence>
<dbReference type="InterPro" id="IPR035940">
    <property type="entry name" value="CAP_sf"/>
</dbReference>
<keyword evidence="2" id="KW-0964">Secreted</keyword>